<dbReference type="Proteomes" id="UP000492821">
    <property type="component" value="Unassembled WGS sequence"/>
</dbReference>
<protein>
    <submittedName>
        <fullName evidence="2">Secreted protein</fullName>
    </submittedName>
</protein>
<dbReference type="AlphaFoldDB" id="A0A7E4VRG5"/>
<dbReference type="WBParaSite" id="Pan_g24089.t1">
    <property type="protein sequence ID" value="Pan_g24089.t1"/>
    <property type="gene ID" value="Pan_g24089"/>
</dbReference>
<sequence>MIVIVFLAMATRTSLRTHHLCKCFLSRSQLSLAPATLEEEEGEKPVGRTCDGWVTFTFRTPRCPFMSLPGRDGAMNPVRRGSRTWDATFLADKITKSGCMPNKEDGLKKSC</sequence>
<proteinExistence type="predicted"/>
<keyword evidence="1" id="KW-1185">Reference proteome</keyword>
<organism evidence="1 2">
    <name type="scientific">Panagrellus redivivus</name>
    <name type="common">Microworm</name>
    <dbReference type="NCBI Taxonomy" id="6233"/>
    <lineage>
        <taxon>Eukaryota</taxon>
        <taxon>Metazoa</taxon>
        <taxon>Ecdysozoa</taxon>
        <taxon>Nematoda</taxon>
        <taxon>Chromadorea</taxon>
        <taxon>Rhabditida</taxon>
        <taxon>Tylenchina</taxon>
        <taxon>Panagrolaimomorpha</taxon>
        <taxon>Panagrolaimoidea</taxon>
        <taxon>Panagrolaimidae</taxon>
        <taxon>Panagrellus</taxon>
    </lineage>
</organism>
<name>A0A7E4VRG5_PANRE</name>
<evidence type="ECO:0000313" key="2">
    <source>
        <dbReference type="WBParaSite" id="Pan_g24089.t1"/>
    </source>
</evidence>
<evidence type="ECO:0000313" key="1">
    <source>
        <dbReference type="Proteomes" id="UP000492821"/>
    </source>
</evidence>
<reference evidence="2" key="2">
    <citation type="submission" date="2020-10" db="UniProtKB">
        <authorList>
            <consortium name="WormBaseParasite"/>
        </authorList>
    </citation>
    <scope>IDENTIFICATION</scope>
</reference>
<reference evidence="1" key="1">
    <citation type="journal article" date="2013" name="Genetics">
        <title>The draft genome and transcriptome of Panagrellus redivivus are shaped by the harsh demands of a free-living lifestyle.</title>
        <authorList>
            <person name="Srinivasan J."/>
            <person name="Dillman A.R."/>
            <person name="Macchietto M.G."/>
            <person name="Heikkinen L."/>
            <person name="Lakso M."/>
            <person name="Fracchia K.M."/>
            <person name="Antoshechkin I."/>
            <person name="Mortazavi A."/>
            <person name="Wong G."/>
            <person name="Sternberg P.W."/>
        </authorList>
    </citation>
    <scope>NUCLEOTIDE SEQUENCE [LARGE SCALE GENOMIC DNA]</scope>
    <source>
        <strain evidence="1">MT8872</strain>
    </source>
</reference>
<accession>A0A7E4VRG5</accession>